<gene>
    <name evidence="4" type="ORF">ACFSSE_14055</name>
</gene>
<comment type="caution">
    <text evidence="4">The sequence shown here is derived from an EMBL/GenBank/DDBJ whole genome shotgun (WGS) entry which is preliminary data.</text>
</comment>
<dbReference type="RefSeq" id="WP_379046848.1">
    <property type="nucleotide sequence ID" value="NZ_JBHSKW010000063.1"/>
</dbReference>
<dbReference type="Proteomes" id="UP001597546">
    <property type="component" value="Unassembled WGS sequence"/>
</dbReference>
<evidence type="ECO:0000313" key="5">
    <source>
        <dbReference type="Proteomes" id="UP001597546"/>
    </source>
</evidence>
<proteinExistence type="inferred from homology"/>
<dbReference type="InterPro" id="IPR008030">
    <property type="entry name" value="NmrA-like"/>
</dbReference>
<evidence type="ECO:0000259" key="3">
    <source>
        <dbReference type="Pfam" id="PF05368"/>
    </source>
</evidence>
<keyword evidence="2" id="KW-0521">NADP</keyword>
<name>A0ABW5TUR1_9SPHI</name>
<dbReference type="PANTHER" id="PTHR42748:SF7">
    <property type="entry name" value="NMRA LIKE REDOX SENSOR 1-RELATED"/>
    <property type="match status" value="1"/>
</dbReference>
<organism evidence="4 5">
    <name type="scientific">Pedobacter alpinus</name>
    <dbReference type="NCBI Taxonomy" id="1590643"/>
    <lineage>
        <taxon>Bacteria</taxon>
        <taxon>Pseudomonadati</taxon>
        <taxon>Bacteroidota</taxon>
        <taxon>Sphingobacteriia</taxon>
        <taxon>Sphingobacteriales</taxon>
        <taxon>Sphingobacteriaceae</taxon>
        <taxon>Pedobacter</taxon>
    </lineage>
</organism>
<evidence type="ECO:0000313" key="4">
    <source>
        <dbReference type="EMBL" id="MFD2732829.1"/>
    </source>
</evidence>
<dbReference type="EMBL" id="JBHULV010000047">
    <property type="protein sequence ID" value="MFD2732829.1"/>
    <property type="molecule type" value="Genomic_DNA"/>
</dbReference>
<dbReference type="PANTHER" id="PTHR42748">
    <property type="entry name" value="NITROGEN METABOLITE REPRESSION PROTEIN NMRA FAMILY MEMBER"/>
    <property type="match status" value="1"/>
</dbReference>
<reference evidence="5" key="1">
    <citation type="journal article" date="2019" name="Int. J. Syst. Evol. Microbiol.">
        <title>The Global Catalogue of Microorganisms (GCM) 10K type strain sequencing project: providing services to taxonomists for standard genome sequencing and annotation.</title>
        <authorList>
            <consortium name="The Broad Institute Genomics Platform"/>
            <consortium name="The Broad Institute Genome Sequencing Center for Infectious Disease"/>
            <person name="Wu L."/>
            <person name="Ma J."/>
        </authorList>
    </citation>
    <scope>NUCLEOTIDE SEQUENCE [LARGE SCALE GENOMIC DNA]</scope>
    <source>
        <strain evidence="5">KCTC 42456</strain>
    </source>
</reference>
<keyword evidence="5" id="KW-1185">Reference proteome</keyword>
<comment type="similarity">
    <text evidence="1">Belongs to the NmrA-type oxidoreductase family.</text>
</comment>
<dbReference type="Pfam" id="PF05368">
    <property type="entry name" value="NmrA"/>
    <property type="match status" value="1"/>
</dbReference>
<evidence type="ECO:0000256" key="2">
    <source>
        <dbReference type="ARBA" id="ARBA00022857"/>
    </source>
</evidence>
<protein>
    <submittedName>
        <fullName evidence="4">SDR family oxidoreductase</fullName>
    </submittedName>
</protein>
<sequence length="293" mass="33331">MNKIAIIGATGLIGKPVTQELIAAGFDITIIARDVGKAKLYFPNQKIVYANLDDKKSLIAALKDHQSLYLSIHINQKTNKKEFICETDGLINLLEVAKNIGIKRIAYLSSTIKNFQTRSCSTWWVFAAKQKAVQLIKGSGIPYTIFYPSCFMDSLERNRLLTGGNNINIFGKSNQKIFWISAQDFGKQVVKSFKVLTDENREYQIQGFDAHTYKEAVEVFKSYYIKKPLIIIKMPMGILRLLGKGSTKFNFVYHIAEAINKHPQKFDAQFTWDELGKPTETLKDFTIRIQEKA</sequence>
<feature type="domain" description="NmrA-like" evidence="3">
    <location>
        <begin position="2"/>
        <end position="247"/>
    </location>
</feature>
<accession>A0ABW5TUR1</accession>
<evidence type="ECO:0000256" key="1">
    <source>
        <dbReference type="ARBA" id="ARBA00006328"/>
    </source>
</evidence>
<dbReference type="InterPro" id="IPR051164">
    <property type="entry name" value="NmrA-like_oxidored"/>
</dbReference>
<dbReference type="SUPFAM" id="SSF51735">
    <property type="entry name" value="NAD(P)-binding Rossmann-fold domains"/>
    <property type="match status" value="1"/>
</dbReference>
<dbReference type="InterPro" id="IPR036291">
    <property type="entry name" value="NAD(P)-bd_dom_sf"/>
</dbReference>
<dbReference type="Gene3D" id="3.40.50.720">
    <property type="entry name" value="NAD(P)-binding Rossmann-like Domain"/>
    <property type="match status" value="1"/>
</dbReference>